<organism evidence="2">
    <name type="scientific">Arundo donax</name>
    <name type="common">Giant reed</name>
    <name type="synonym">Donax arundinaceus</name>
    <dbReference type="NCBI Taxonomy" id="35708"/>
    <lineage>
        <taxon>Eukaryota</taxon>
        <taxon>Viridiplantae</taxon>
        <taxon>Streptophyta</taxon>
        <taxon>Embryophyta</taxon>
        <taxon>Tracheophyta</taxon>
        <taxon>Spermatophyta</taxon>
        <taxon>Magnoliopsida</taxon>
        <taxon>Liliopsida</taxon>
        <taxon>Poales</taxon>
        <taxon>Poaceae</taxon>
        <taxon>PACMAD clade</taxon>
        <taxon>Arundinoideae</taxon>
        <taxon>Arundineae</taxon>
        <taxon>Arundo</taxon>
    </lineage>
</organism>
<accession>A0A0A9ABQ0</accession>
<dbReference type="Pfam" id="PF13456">
    <property type="entry name" value="RVT_3"/>
    <property type="match status" value="1"/>
</dbReference>
<dbReference type="AlphaFoldDB" id="A0A0A9ABQ0"/>
<dbReference type="InterPro" id="IPR036397">
    <property type="entry name" value="RNaseH_sf"/>
</dbReference>
<protein>
    <recommendedName>
        <fullName evidence="1">RNase H type-1 domain-containing protein</fullName>
    </recommendedName>
</protein>
<dbReference type="Gene3D" id="3.30.420.10">
    <property type="entry name" value="Ribonuclease H-like superfamily/Ribonuclease H"/>
    <property type="match status" value="1"/>
</dbReference>
<dbReference type="PANTHER" id="PTHR47074">
    <property type="entry name" value="BNAC02G40300D PROTEIN"/>
    <property type="match status" value="1"/>
</dbReference>
<dbReference type="EMBL" id="GBRH01248816">
    <property type="protein sequence ID" value="JAD49079.1"/>
    <property type="molecule type" value="Transcribed_RNA"/>
</dbReference>
<feature type="domain" description="RNase H type-1" evidence="1">
    <location>
        <begin position="20"/>
        <end position="141"/>
    </location>
</feature>
<dbReference type="SUPFAM" id="SSF53098">
    <property type="entry name" value="Ribonuclease H-like"/>
    <property type="match status" value="1"/>
</dbReference>
<reference evidence="2" key="1">
    <citation type="submission" date="2014-09" db="EMBL/GenBank/DDBJ databases">
        <authorList>
            <person name="Magalhaes I.L.F."/>
            <person name="Oliveira U."/>
            <person name="Santos F.R."/>
            <person name="Vidigal T.H.D.A."/>
            <person name="Brescovit A.D."/>
            <person name="Santos A.J."/>
        </authorList>
    </citation>
    <scope>NUCLEOTIDE SEQUENCE</scope>
    <source>
        <tissue evidence="2">Shoot tissue taken approximately 20 cm above the soil surface</tissue>
    </source>
</reference>
<proteinExistence type="predicted"/>
<dbReference type="GO" id="GO:0003676">
    <property type="term" value="F:nucleic acid binding"/>
    <property type="evidence" value="ECO:0007669"/>
    <property type="project" value="InterPro"/>
</dbReference>
<dbReference type="InterPro" id="IPR012337">
    <property type="entry name" value="RNaseH-like_sf"/>
</dbReference>
<dbReference type="InterPro" id="IPR044730">
    <property type="entry name" value="RNase_H-like_dom_plant"/>
</dbReference>
<dbReference type="InterPro" id="IPR052929">
    <property type="entry name" value="RNase_H-like_EbsB-rel"/>
</dbReference>
<reference evidence="2" key="2">
    <citation type="journal article" date="2015" name="Data Brief">
        <title>Shoot transcriptome of the giant reed, Arundo donax.</title>
        <authorList>
            <person name="Barrero R.A."/>
            <person name="Guerrero F.D."/>
            <person name="Moolhuijzen P."/>
            <person name="Goolsby J.A."/>
            <person name="Tidwell J."/>
            <person name="Bellgard S.E."/>
            <person name="Bellgard M.I."/>
        </authorList>
    </citation>
    <scope>NUCLEOTIDE SEQUENCE</scope>
    <source>
        <tissue evidence="2">Shoot tissue taken approximately 20 cm above the soil surface</tissue>
    </source>
</reference>
<dbReference type="CDD" id="cd06222">
    <property type="entry name" value="RNase_H_like"/>
    <property type="match status" value="1"/>
</dbReference>
<name>A0A0A9ABQ0_ARUDO</name>
<evidence type="ECO:0000313" key="2">
    <source>
        <dbReference type="EMBL" id="JAD49079.1"/>
    </source>
</evidence>
<dbReference type="InterPro" id="IPR002156">
    <property type="entry name" value="RNaseH_domain"/>
</dbReference>
<dbReference type="GO" id="GO:0004523">
    <property type="term" value="F:RNA-DNA hybrid ribonuclease activity"/>
    <property type="evidence" value="ECO:0007669"/>
    <property type="project" value="InterPro"/>
</dbReference>
<evidence type="ECO:0000259" key="1">
    <source>
        <dbReference type="Pfam" id="PF13456"/>
    </source>
</evidence>
<sequence>MISKSMIKWSPPQGDYLKANADGAYKVGAKHSGWGVIIRDNNGQFVAVKGHRVDDIMDAAMSELKAIMEAINMALELGIGSLVVESDAQLLVYALNRKEGDASAGAVWLQETKMLMASQFCHCKIQFVHREANCAAHLLAQLGESLKDNSPMFWESSVPACIAEIVMGDLPTVI</sequence>
<dbReference type="PANTHER" id="PTHR47074:SF11">
    <property type="entry name" value="REVERSE TRANSCRIPTASE-LIKE PROTEIN"/>
    <property type="match status" value="1"/>
</dbReference>